<evidence type="ECO:0000313" key="3">
    <source>
        <dbReference type="Proteomes" id="UP001372834"/>
    </source>
</evidence>
<feature type="transmembrane region" description="Helical" evidence="1">
    <location>
        <begin position="433"/>
        <end position="456"/>
    </location>
</feature>
<comment type="caution">
    <text evidence="2">The sequence shown here is derived from an EMBL/GenBank/DDBJ whole genome shotgun (WGS) entry which is preliminary data.</text>
</comment>
<dbReference type="CDD" id="cd16018">
    <property type="entry name" value="Enpp"/>
    <property type="match status" value="1"/>
</dbReference>
<protein>
    <submittedName>
        <fullName evidence="2">Uncharacterized protein</fullName>
    </submittedName>
</protein>
<dbReference type="AlphaFoldDB" id="A0AAN8SAU1"/>
<dbReference type="InterPro" id="IPR017850">
    <property type="entry name" value="Alkaline_phosphatase_core_sf"/>
</dbReference>
<dbReference type="PANTHER" id="PTHR10151:SF120">
    <property type="entry name" value="BIS(5'-ADENOSYL)-TRIPHOSPHATASE"/>
    <property type="match status" value="1"/>
</dbReference>
<dbReference type="Gene3D" id="3.40.720.10">
    <property type="entry name" value="Alkaline Phosphatase, subunit A"/>
    <property type="match status" value="1"/>
</dbReference>
<reference evidence="2 3" key="1">
    <citation type="submission" date="2023-10" db="EMBL/GenBank/DDBJ databases">
        <title>Genomes of two closely related lineages of the louse Polyplax serrata with different host specificities.</title>
        <authorList>
            <person name="Martinu J."/>
            <person name="Tarabai H."/>
            <person name="Stefka J."/>
            <person name="Hypsa V."/>
        </authorList>
    </citation>
    <scope>NUCLEOTIDE SEQUENCE [LARGE SCALE GENOMIC DNA]</scope>
    <source>
        <strain evidence="2">HR10_N</strain>
    </source>
</reference>
<dbReference type="Proteomes" id="UP001372834">
    <property type="component" value="Unassembled WGS sequence"/>
</dbReference>
<dbReference type="SUPFAM" id="SSF53649">
    <property type="entry name" value="Alkaline phosphatase-like"/>
    <property type="match status" value="1"/>
</dbReference>
<organism evidence="2 3">
    <name type="scientific">Polyplax serrata</name>
    <name type="common">Common mouse louse</name>
    <dbReference type="NCBI Taxonomy" id="468196"/>
    <lineage>
        <taxon>Eukaryota</taxon>
        <taxon>Metazoa</taxon>
        <taxon>Ecdysozoa</taxon>
        <taxon>Arthropoda</taxon>
        <taxon>Hexapoda</taxon>
        <taxon>Insecta</taxon>
        <taxon>Pterygota</taxon>
        <taxon>Neoptera</taxon>
        <taxon>Paraneoptera</taxon>
        <taxon>Psocodea</taxon>
        <taxon>Troctomorpha</taxon>
        <taxon>Phthiraptera</taxon>
        <taxon>Anoplura</taxon>
        <taxon>Polyplacidae</taxon>
        <taxon>Polyplax</taxon>
    </lineage>
</organism>
<evidence type="ECO:0000313" key="2">
    <source>
        <dbReference type="EMBL" id="KAK6642918.1"/>
    </source>
</evidence>
<accession>A0AAN8SAU1</accession>
<dbReference type="EMBL" id="JAWJWE010000002">
    <property type="protein sequence ID" value="KAK6642918.1"/>
    <property type="molecule type" value="Genomic_DNA"/>
</dbReference>
<keyword evidence="1" id="KW-0472">Membrane</keyword>
<dbReference type="InterPro" id="IPR002591">
    <property type="entry name" value="Phosphodiest/P_Trfase"/>
</dbReference>
<evidence type="ECO:0000256" key="1">
    <source>
        <dbReference type="SAM" id="Phobius"/>
    </source>
</evidence>
<keyword evidence="1" id="KW-1133">Transmembrane helix</keyword>
<keyword evidence="1" id="KW-0812">Transmembrane</keyword>
<sequence>MTWQRTNLLILLVFSYFASVDLLSPYPIILIVSYDAFRYDYPTRGFTPVLAKLRESGTVAEYMDNVFVTKTFTNHHSIATGVYPEFHGVLGNSLYDSYYKKKLGYSYELWHYSNDTLPIWIANEKKGNGRYSGIMMWPGNEYAYSGIKPTYQKAWNYNVTWDKRVDGAIEWILNPNKPANLVLLYIEEPDYHGHGFGVNSPKFTNELKLMDNITKYIMDSLKRNNLTDHVNVFFLSDHGMISTTKNDVIDLRNFVSSDLYDIYEGSPGIHIYPKPGKANIVYNALKAAVKNGSKFRVFKNSEIPDHWHFKNNRRAPPILALADPPHVFQDFYPYVKEIERQWNFTATNTTEFGMHGYDNSEKMMKPYFLAVGPAIKKNYTIEPFKTLDLFSLWSYMCGFADYAKATNGSLEIVSKMLRQGQNMSLNETNESQYVGSILLRLLLIGIVVNVAVYFVYRKWYFRKKAYLSRLGDDPQDSAFRQRLLDSDEEA</sequence>
<name>A0AAN8SAU1_POLSC</name>
<dbReference type="Pfam" id="PF01663">
    <property type="entry name" value="Phosphodiest"/>
    <property type="match status" value="1"/>
</dbReference>
<dbReference type="GO" id="GO:0016787">
    <property type="term" value="F:hydrolase activity"/>
    <property type="evidence" value="ECO:0007669"/>
    <property type="project" value="UniProtKB-ARBA"/>
</dbReference>
<gene>
    <name evidence="2" type="ORF">RUM43_004420</name>
</gene>
<dbReference type="Gene3D" id="3.30.1360.180">
    <property type="match status" value="1"/>
</dbReference>
<dbReference type="PANTHER" id="PTHR10151">
    <property type="entry name" value="ECTONUCLEOTIDE PYROPHOSPHATASE/PHOSPHODIESTERASE"/>
    <property type="match status" value="1"/>
</dbReference>
<proteinExistence type="predicted"/>